<dbReference type="AlphaFoldDB" id="A0A915K5T7"/>
<keyword evidence="1" id="KW-1185">Reference proteome</keyword>
<evidence type="ECO:0000313" key="1">
    <source>
        <dbReference type="Proteomes" id="UP000887565"/>
    </source>
</evidence>
<sequence length="76" mass="9166">MNKNFKSICLGFENMWQECSIDDDDFGELKKPFHEQIAHNSFLGTELTSLYDKYWNTIYKKIYTDYRPMIEVQLMV</sequence>
<accession>A0A915K5T7</accession>
<protein>
    <submittedName>
        <fullName evidence="2">Uncharacterized protein</fullName>
    </submittedName>
</protein>
<organism evidence="1 2">
    <name type="scientific">Romanomermis culicivorax</name>
    <name type="common">Nematode worm</name>
    <dbReference type="NCBI Taxonomy" id="13658"/>
    <lineage>
        <taxon>Eukaryota</taxon>
        <taxon>Metazoa</taxon>
        <taxon>Ecdysozoa</taxon>
        <taxon>Nematoda</taxon>
        <taxon>Enoplea</taxon>
        <taxon>Dorylaimia</taxon>
        <taxon>Mermithida</taxon>
        <taxon>Mermithoidea</taxon>
        <taxon>Mermithidae</taxon>
        <taxon>Romanomermis</taxon>
    </lineage>
</organism>
<dbReference type="Proteomes" id="UP000887565">
    <property type="component" value="Unplaced"/>
</dbReference>
<reference evidence="2" key="1">
    <citation type="submission" date="2022-11" db="UniProtKB">
        <authorList>
            <consortium name="WormBaseParasite"/>
        </authorList>
    </citation>
    <scope>IDENTIFICATION</scope>
</reference>
<name>A0A915K5T7_ROMCU</name>
<proteinExistence type="predicted"/>
<dbReference type="WBParaSite" id="nRc.2.0.1.t33703-RA">
    <property type="protein sequence ID" value="nRc.2.0.1.t33703-RA"/>
    <property type="gene ID" value="nRc.2.0.1.g33703"/>
</dbReference>
<evidence type="ECO:0000313" key="2">
    <source>
        <dbReference type="WBParaSite" id="nRc.2.0.1.t33703-RA"/>
    </source>
</evidence>